<protein>
    <submittedName>
        <fullName evidence="2">Uncharacterized protein</fullName>
    </submittedName>
</protein>
<dbReference type="PANTHER" id="PTHR12138">
    <property type="entry name" value="PRIMATE-EXPANDED PROTEIN FAMILY"/>
    <property type="match status" value="1"/>
</dbReference>
<dbReference type="GeneTree" id="ENSGT01150000286943"/>
<dbReference type="PRINTS" id="PR02045">
    <property type="entry name" value="F138DOMAIN"/>
</dbReference>
<evidence type="ECO:0000313" key="3">
    <source>
        <dbReference type="Proteomes" id="UP000233100"/>
    </source>
</evidence>
<keyword evidence="1" id="KW-0472">Membrane</keyword>
<dbReference type="Ensembl" id="ENSMFAT00000099456.1">
    <property type="protein sequence ID" value="ENSMFAP00000052140.1"/>
    <property type="gene ID" value="ENSMFAG00000049730.1"/>
</dbReference>
<dbReference type="PANTHER" id="PTHR12138:SF135">
    <property type="entry name" value="SAM DOMAIN-CONTAINING PROTEIN"/>
    <property type="match status" value="1"/>
</dbReference>
<reference evidence="2" key="3">
    <citation type="submission" date="2025-09" db="UniProtKB">
        <authorList>
            <consortium name="Ensembl"/>
        </authorList>
    </citation>
    <scope>IDENTIFICATION</scope>
</reference>
<proteinExistence type="predicted"/>
<reference evidence="2" key="2">
    <citation type="submission" date="2025-08" db="UniProtKB">
        <authorList>
            <consortium name="Ensembl"/>
        </authorList>
    </citation>
    <scope>IDENTIFICATION</scope>
</reference>
<keyword evidence="1" id="KW-0812">Transmembrane</keyword>
<dbReference type="Proteomes" id="UP000233100">
    <property type="component" value="Chromosome 2"/>
</dbReference>
<organism evidence="2 3">
    <name type="scientific">Macaca fascicularis</name>
    <name type="common">Crab-eating macaque</name>
    <name type="synonym">Cynomolgus monkey</name>
    <dbReference type="NCBI Taxonomy" id="9541"/>
    <lineage>
        <taxon>Eukaryota</taxon>
        <taxon>Metazoa</taxon>
        <taxon>Chordata</taxon>
        <taxon>Craniata</taxon>
        <taxon>Vertebrata</taxon>
        <taxon>Euteleostomi</taxon>
        <taxon>Mammalia</taxon>
        <taxon>Eutheria</taxon>
        <taxon>Euarchontoglires</taxon>
        <taxon>Primates</taxon>
        <taxon>Haplorrhini</taxon>
        <taxon>Catarrhini</taxon>
        <taxon>Cercopithecidae</taxon>
        <taxon>Cercopithecinae</taxon>
        <taxon>Macaca</taxon>
    </lineage>
</organism>
<sequence>MTLFLGRNKIELSSPLFVILSPLWLSFQLFQILNFCTFVFFLRRCLTLSPRLEDSGAILAHCNLRLLGSSDSPVSASQVAGIIGMRHRARLIFVFFFFF</sequence>
<keyword evidence="1" id="KW-1133">Transmembrane helix</keyword>
<dbReference type="AlphaFoldDB" id="A0A7N9CJW9"/>
<reference evidence="2 3" key="1">
    <citation type="submission" date="2013-03" db="EMBL/GenBank/DDBJ databases">
        <authorList>
            <person name="Warren W."/>
            <person name="Wilson R.K."/>
        </authorList>
    </citation>
    <scope>NUCLEOTIDE SEQUENCE</scope>
</reference>
<evidence type="ECO:0000313" key="2">
    <source>
        <dbReference type="Ensembl" id="ENSMFAP00000052140.1"/>
    </source>
</evidence>
<evidence type="ECO:0000256" key="1">
    <source>
        <dbReference type="SAM" id="Phobius"/>
    </source>
</evidence>
<accession>A0A7N9CJW9</accession>
<feature type="transmembrane region" description="Helical" evidence="1">
    <location>
        <begin position="16"/>
        <end position="42"/>
    </location>
</feature>
<name>A0A7N9CJW9_MACFA</name>
<keyword evidence="3" id="KW-1185">Reference proteome</keyword>